<keyword evidence="4" id="KW-1185">Reference proteome</keyword>
<accession>A0A177CHN4</accession>
<feature type="signal peptide" evidence="2">
    <location>
        <begin position="1"/>
        <end position="21"/>
    </location>
</feature>
<evidence type="ECO:0000313" key="4">
    <source>
        <dbReference type="Proteomes" id="UP000077069"/>
    </source>
</evidence>
<dbReference type="OrthoDB" id="191139at2759"/>
<feature type="region of interest" description="Disordered" evidence="1">
    <location>
        <begin position="399"/>
        <end position="419"/>
    </location>
</feature>
<gene>
    <name evidence="3" type="ORF">CC84DRAFT_762256</name>
</gene>
<organism evidence="3 4">
    <name type="scientific">Paraphaeosphaeria sporulosa</name>
    <dbReference type="NCBI Taxonomy" id="1460663"/>
    <lineage>
        <taxon>Eukaryota</taxon>
        <taxon>Fungi</taxon>
        <taxon>Dikarya</taxon>
        <taxon>Ascomycota</taxon>
        <taxon>Pezizomycotina</taxon>
        <taxon>Dothideomycetes</taxon>
        <taxon>Pleosporomycetidae</taxon>
        <taxon>Pleosporales</taxon>
        <taxon>Massarineae</taxon>
        <taxon>Didymosphaeriaceae</taxon>
        <taxon>Paraphaeosphaeria</taxon>
    </lineage>
</organism>
<dbReference type="EMBL" id="KV441552">
    <property type="protein sequence ID" value="OAG06368.1"/>
    <property type="molecule type" value="Genomic_DNA"/>
</dbReference>
<dbReference type="RefSeq" id="XP_018036733.1">
    <property type="nucleotide sequence ID" value="XM_018187341.1"/>
</dbReference>
<sequence length="454" mass="49252">MKLAFAAVIVVLASVAEFAAAAAATASSPTPTRRLEGYGRYVPFWRPRTRRRALSPVTPAPIVVSRKSDDLTPSLAPVTDLWEIVEPFPLDIETESAGSSPSASGTVGLSQSGLPGSATEYTWEDAASHGCRLVDAMRVSDYDAGQLYSPSKTSAQSSLMNYEDFTDWGWSANEVHGGNFTDLDGGQKQPDPGWGIGNALRDLGVSDKIEAQGGKNIIIDAVHGKEPFTQGYTKDGKNYPATGADFKIGINTADGVLMAVDRVSTASAAQKRNPPVSDDQLPKVQSFSDIGYLIYKHILGKDPTSLKYMMSLMITNEETASIIARALGDKDLGPWPGTSFNWRSKEFKALLGSPNGMGFGYLLVQHKSQLGKMFIKQVQVFHGNTWHHLPNMVFILEEQSGTEPPPKPSGSPPQMEEPMMTGVPSILQRRTAEPEIHIQGPKNFLRAHIKHVEL</sequence>
<name>A0A177CHN4_9PLEO</name>
<feature type="chain" id="PRO_5008058310" evidence="2">
    <location>
        <begin position="22"/>
        <end position="454"/>
    </location>
</feature>
<evidence type="ECO:0000313" key="3">
    <source>
        <dbReference type="EMBL" id="OAG06368.1"/>
    </source>
</evidence>
<evidence type="ECO:0000256" key="2">
    <source>
        <dbReference type="SAM" id="SignalP"/>
    </source>
</evidence>
<dbReference type="GeneID" id="28770827"/>
<dbReference type="Proteomes" id="UP000077069">
    <property type="component" value="Unassembled WGS sequence"/>
</dbReference>
<dbReference type="AlphaFoldDB" id="A0A177CHN4"/>
<protein>
    <submittedName>
        <fullName evidence="3">Uncharacterized protein</fullName>
    </submittedName>
</protein>
<keyword evidence="2" id="KW-0732">Signal</keyword>
<evidence type="ECO:0000256" key="1">
    <source>
        <dbReference type="SAM" id="MobiDB-lite"/>
    </source>
</evidence>
<proteinExistence type="predicted"/>
<reference evidence="3 4" key="1">
    <citation type="submission" date="2016-05" db="EMBL/GenBank/DDBJ databases">
        <title>Comparative analysis of secretome profiles of manganese(II)-oxidizing ascomycete fungi.</title>
        <authorList>
            <consortium name="DOE Joint Genome Institute"/>
            <person name="Zeiner C.A."/>
            <person name="Purvine S.O."/>
            <person name="Zink E.M."/>
            <person name="Wu S."/>
            <person name="Pasa-Tolic L."/>
            <person name="Chaput D.L."/>
            <person name="Haridas S."/>
            <person name="Grigoriev I.V."/>
            <person name="Santelli C.M."/>
            <person name="Hansel C.M."/>
        </authorList>
    </citation>
    <scope>NUCLEOTIDE SEQUENCE [LARGE SCALE GENOMIC DNA]</scope>
    <source>
        <strain evidence="3 4">AP3s5-JAC2a</strain>
    </source>
</reference>
<dbReference type="InParanoid" id="A0A177CHN4"/>
<dbReference type="STRING" id="1460663.A0A177CHN4"/>